<feature type="compositionally biased region" description="Basic and acidic residues" evidence="2">
    <location>
        <begin position="43"/>
        <end position="64"/>
    </location>
</feature>
<evidence type="ECO:0000256" key="2">
    <source>
        <dbReference type="SAM" id="MobiDB-lite"/>
    </source>
</evidence>
<gene>
    <name evidence="3" type="ORF">NW755_012123</name>
</gene>
<feature type="region of interest" description="Disordered" evidence="2">
    <location>
        <begin position="1"/>
        <end position="82"/>
    </location>
</feature>
<sequence length="216" mass="23225">MVGSKKGGSAGPAVKSGESANDAQKAKSSDPEDVQETRGFVEMLKEFEERGAKRDANEAAKRPADPTPATTPPPAKRANTNGRLQFKVSGLSGAVSNEVCKQLPDQLPEILNEAIGDGIDKQLADQLPGILTEVVRNELRNTLLGILNKRLQQFEQNLEKKLEQRFSKIKAAQNDISERQVKFENATANACLALSDRIQGKTTSKATSTAGSKGPK</sequence>
<feature type="compositionally biased region" description="Gly residues" evidence="2">
    <location>
        <begin position="1"/>
        <end position="10"/>
    </location>
</feature>
<keyword evidence="4" id="KW-1185">Reference proteome</keyword>
<evidence type="ECO:0000256" key="1">
    <source>
        <dbReference type="SAM" id="Coils"/>
    </source>
</evidence>
<protein>
    <submittedName>
        <fullName evidence="3">Uncharacterized protein</fullName>
    </submittedName>
</protein>
<evidence type="ECO:0000313" key="4">
    <source>
        <dbReference type="Proteomes" id="UP001152087"/>
    </source>
</evidence>
<keyword evidence="1" id="KW-0175">Coiled coil</keyword>
<comment type="caution">
    <text evidence="3">The sequence shown here is derived from an EMBL/GenBank/DDBJ whole genome shotgun (WGS) entry which is preliminary data.</text>
</comment>
<evidence type="ECO:0000313" key="3">
    <source>
        <dbReference type="EMBL" id="KAJ4179907.1"/>
    </source>
</evidence>
<proteinExistence type="predicted"/>
<feature type="coiled-coil region" evidence="1">
    <location>
        <begin position="144"/>
        <end position="175"/>
    </location>
</feature>
<dbReference type="EMBL" id="JAOQAV010000053">
    <property type="protein sequence ID" value="KAJ4179907.1"/>
    <property type="molecule type" value="Genomic_DNA"/>
</dbReference>
<dbReference type="AlphaFoldDB" id="A0A9W8QX29"/>
<name>A0A9W8QX29_9HYPO</name>
<reference evidence="3" key="1">
    <citation type="submission" date="2022-09" db="EMBL/GenBank/DDBJ databases">
        <title>Fusarium specimens isolated from Avocado Roots.</title>
        <authorList>
            <person name="Stajich J."/>
            <person name="Roper C."/>
            <person name="Heimlech-Rivalta G."/>
        </authorList>
    </citation>
    <scope>NUCLEOTIDE SEQUENCE</scope>
    <source>
        <strain evidence="3">A02</strain>
    </source>
</reference>
<dbReference type="Proteomes" id="UP001152087">
    <property type="component" value="Unassembled WGS sequence"/>
</dbReference>
<feature type="compositionally biased region" description="Pro residues" evidence="2">
    <location>
        <begin position="65"/>
        <end position="75"/>
    </location>
</feature>
<organism evidence="3 4">
    <name type="scientific">Fusarium falciforme</name>
    <dbReference type="NCBI Taxonomy" id="195108"/>
    <lineage>
        <taxon>Eukaryota</taxon>
        <taxon>Fungi</taxon>
        <taxon>Dikarya</taxon>
        <taxon>Ascomycota</taxon>
        <taxon>Pezizomycotina</taxon>
        <taxon>Sordariomycetes</taxon>
        <taxon>Hypocreomycetidae</taxon>
        <taxon>Hypocreales</taxon>
        <taxon>Nectriaceae</taxon>
        <taxon>Fusarium</taxon>
        <taxon>Fusarium solani species complex</taxon>
    </lineage>
</organism>
<accession>A0A9W8QX29</accession>